<keyword evidence="3" id="KW-0238">DNA-binding</keyword>
<dbReference type="SMART" id="SM00422">
    <property type="entry name" value="HTH_MERR"/>
    <property type="match status" value="1"/>
</dbReference>
<dbReference type="PANTHER" id="PTHR30204">
    <property type="entry name" value="REDOX-CYCLING DRUG-SENSING TRANSCRIPTIONAL ACTIVATOR SOXR"/>
    <property type="match status" value="1"/>
</dbReference>
<dbReference type="AlphaFoldDB" id="A0A414P2I5"/>
<dbReference type="SUPFAM" id="SSF46955">
    <property type="entry name" value="Putative DNA-binding domain"/>
    <property type="match status" value="1"/>
</dbReference>
<gene>
    <name evidence="5" type="ORF">O8D18_03940</name>
</gene>
<dbReference type="PROSITE" id="PS50937">
    <property type="entry name" value="HTH_MERR_2"/>
    <property type="match status" value="1"/>
</dbReference>
<dbReference type="Pfam" id="PF13411">
    <property type="entry name" value="MerR_1"/>
    <property type="match status" value="1"/>
</dbReference>
<keyword evidence="1" id="KW-0678">Repressor</keyword>
<dbReference type="InterPro" id="IPR009061">
    <property type="entry name" value="DNA-bd_dom_put_sf"/>
</dbReference>
<protein>
    <submittedName>
        <fullName evidence="5">MerR family transcriptional regulator</fullName>
    </submittedName>
</protein>
<sequence length="274" mass="32357">MVKGEYYQIGEVSKITGISKDTLHFYTKTGLLIPDYIDSENQYRYYSLWNLWQLDIITTCRKLSIPLEKVKQILSFRDNTKIVELLMEYREEALRLSNYYQQVAEDILWYGEENRNIISRKAPMVIEKKWFDSETVIVGNLKRNEKSYHANLQEVVKDELKNAPSIRRKYGYVLDAEKINAGEFAKCREYLKIEGGNYENIPAENLYTLPCGMYVVFNLHIQNERADFSPLIKWLQEHGETIDAILTEELGLQLFEYISDYYCEVKVHLKRKNA</sequence>
<proteinExistence type="predicted"/>
<evidence type="ECO:0000313" key="5">
    <source>
        <dbReference type="EMBL" id="MCZ7693197.1"/>
    </source>
</evidence>
<reference evidence="5" key="1">
    <citation type="submission" date="2022-12" db="EMBL/GenBank/DDBJ databases">
        <title>Genome of R. gnavus strain RSHDN_123.</title>
        <authorList>
            <person name="Abdugheni R."/>
        </authorList>
    </citation>
    <scope>NUCLEOTIDE SEQUENCE</scope>
    <source>
        <strain evidence="5">RSHDN_123</strain>
    </source>
</reference>
<dbReference type="InterPro" id="IPR000551">
    <property type="entry name" value="MerR-type_HTH_dom"/>
</dbReference>
<name>A0A414P2I5_MEDGN</name>
<dbReference type="GO" id="GO:0003700">
    <property type="term" value="F:DNA-binding transcription factor activity"/>
    <property type="evidence" value="ECO:0007669"/>
    <property type="project" value="InterPro"/>
</dbReference>
<dbReference type="GO" id="GO:0003677">
    <property type="term" value="F:DNA binding"/>
    <property type="evidence" value="ECO:0007669"/>
    <property type="project" value="UniProtKB-KW"/>
</dbReference>
<dbReference type="Proteomes" id="UP001148455">
    <property type="component" value="Unassembled WGS sequence"/>
</dbReference>
<dbReference type="RefSeq" id="WP_118054025.1">
    <property type="nucleotide sequence ID" value="NZ_JAPZEC010000018.1"/>
</dbReference>
<dbReference type="InterPro" id="IPR047057">
    <property type="entry name" value="MerR_fam"/>
</dbReference>
<evidence type="ECO:0000256" key="3">
    <source>
        <dbReference type="ARBA" id="ARBA00023125"/>
    </source>
</evidence>
<keyword evidence="4" id="KW-0804">Transcription</keyword>
<dbReference type="EMBL" id="JAPZED010000003">
    <property type="protein sequence ID" value="MCZ7693197.1"/>
    <property type="molecule type" value="Genomic_DNA"/>
</dbReference>
<evidence type="ECO:0000313" key="6">
    <source>
        <dbReference type="Proteomes" id="UP001148455"/>
    </source>
</evidence>
<keyword evidence="2" id="KW-0805">Transcription regulation</keyword>
<evidence type="ECO:0000256" key="2">
    <source>
        <dbReference type="ARBA" id="ARBA00023015"/>
    </source>
</evidence>
<dbReference type="Gene3D" id="1.10.1660.10">
    <property type="match status" value="1"/>
</dbReference>
<evidence type="ECO:0000256" key="4">
    <source>
        <dbReference type="ARBA" id="ARBA00023163"/>
    </source>
</evidence>
<dbReference type="PANTHER" id="PTHR30204:SF69">
    <property type="entry name" value="MERR-FAMILY TRANSCRIPTIONAL REGULATOR"/>
    <property type="match status" value="1"/>
</dbReference>
<evidence type="ECO:0000256" key="1">
    <source>
        <dbReference type="ARBA" id="ARBA00022491"/>
    </source>
</evidence>
<comment type="caution">
    <text evidence="5">The sequence shown here is derived from an EMBL/GenBank/DDBJ whole genome shotgun (WGS) entry which is preliminary data.</text>
</comment>
<accession>A0A414P2I5</accession>
<organism evidence="5 6">
    <name type="scientific">Mediterraneibacter gnavus</name>
    <name type="common">Ruminococcus gnavus</name>
    <dbReference type="NCBI Taxonomy" id="33038"/>
    <lineage>
        <taxon>Bacteria</taxon>
        <taxon>Bacillati</taxon>
        <taxon>Bacillota</taxon>
        <taxon>Clostridia</taxon>
        <taxon>Lachnospirales</taxon>
        <taxon>Lachnospiraceae</taxon>
        <taxon>Mediterraneibacter</taxon>
    </lineage>
</organism>